<gene>
    <name evidence="1" type="ORF">QRD02_14015</name>
</gene>
<name>A0ABT8DJE6_9FLAO</name>
<dbReference type="EMBL" id="JAUGQQ010000019">
    <property type="protein sequence ID" value="MDN3725501.1"/>
    <property type="molecule type" value="Genomic_DNA"/>
</dbReference>
<evidence type="ECO:0000313" key="1">
    <source>
        <dbReference type="EMBL" id="MDN3725501.1"/>
    </source>
</evidence>
<evidence type="ECO:0000313" key="2">
    <source>
        <dbReference type="Proteomes" id="UP001244787"/>
    </source>
</evidence>
<dbReference type="Proteomes" id="UP001244787">
    <property type="component" value="Unassembled WGS sequence"/>
</dbReference>
<dbReference type="RefSeq" id="WP_290255592.1">
    <property type="nucleotide sequence ID" value="NZ_JAUGQQ010000019.1"/>
</dbReference>
<organism evidence="1 2">
    <name type="scientific">Aequorivita aurantiaca</name>
    <dbReference type="NCBI Taxonomy" id="3053356"/>
    <lineage>
        <taxon>Bacteria</taxon>
        <taxon>Pseudomonadati</taxon>
        <taxon>Bacteroidota</taxon>
        <taxon>Flavobacteriia</taxon>
        <taxon>Flavobacteriales</taxon>
        <taxon>Flavobacteriaceae</taxon>
        <taxon>Aequorivita</taxon>
    </lineage>
</organism>
<sequence length="78" mass="8820">MVTGINLLPENGPSPIQLGNPNIFIDKSILSVYPNPVVNILTINSYYEILDVWIIPATPEKIHQETNFETVVGQYFIY</sequence>
<protein>
    <submittedName>
        <fullName evidence="1">Uncharacterized protein</fullName>
    </submittedName>
</protein>
<accession>A0ABT8DJE6</accession>
<keyword evidence="2" id="KW-1185">Reference proteome</keyword>
<comment type="caution">
    <text evidence="1">The sequence shown here is derived from an EMBL/GenBank/DDBJ whole genome shotgun (WGS) entry which is preliminary data.</text>
</comment>
<proteinExistence type="predicted"/>
<reference evidence="1 2" key="1">
    <citation type="submission" date="2023-06" db="EMBL/GenBank/DDBJ databases">
        <authorList>
            <person name="Ye Y.-Q."/>
            <person name="Du Z.-J."/>
        </authorList>
    </citation>
    <scope>NUCLEOTIDE SEQUENCE [LARGE SCALE GENOMIC DNA]</scope>
    <source>
        <strain evidence="1 2">SDUM287046</strain>
    </source>
</reference>